<comment type="caution">
    <text evidence="2">The sequence shown here is derived from an EMBL/GenBank/DDBJ whole genome shotgun (WGS) entry which is preliminary data.</text>
</comment>
<feature type="transmembrane region" description="Helical" evidence="1">
    <location>
        <begin position="118"/>
        <end position="143"/>
    </location>
</feature>
<feature type="transmembrane region" description="Helical" evidence="1">
    <location>
        <begin position="20"/>
        <end position="42"/>
    </location>
</feature>
<sequence length="277" mass="31756">MMNYVKLVNFELGRFMKIYLVLIGITVVSQIAGVMVSANSYLNIASEEMNVNSLSMDAFLQMYGVFSMNNVTRTLWFFGPIALCAVTLLIYVLFIWYRDWFGKNTFIYRLLMLPTERINIYLAKATAIFFMVLGLIACQLALIPIEGKVMQWMVPLDLRIDLTTLEVIHSFEYLGIMIPTTFSQFLVHYGIGLMAVLVMFTAVLFERCFRMKGIILGVVYAVISFFAFISPLLINEFVFPMFLYPGELFILECVAGFIVIACAIWTGHYLLNRKIRV</sequence>
<evidence type="ECO:0000313" key="2">
    <source>
        <dbReference type="EMBL" id="RLL42036.1"/>
    </source>
</evidence>
<name>A0A498DJC3_9BACI</name>
<reference evidence="2 3" key="1">
    <citation type="submission" date="2018-10" db="EMBL/GenBank/DDBJ databases">
        <title>Oceanobacillus sp. YLB-02 draft genome.</title>
        <authorList>
            <person name="Yu L."/>
        </authorList>
    </citation>
    <scope>NUCLEOTIDE SEQUENCE [LARGE SCALE GENOMIC DNA]</scope>
    <source>
        <strain evidence="2 3">YLB-02</strain>
    </source>
</reference>
<dbReference type="EMBL" id="RCHR01000006">
    <property type="protein sequence ID" value="RLL42036.1"/>
    <property type="molecule type" value="Genomic_DNA"/>
</dbReference>
<keyword evidence="1" id="KW-0472">Membrane</keyword>
<feature type="transmembrane region" description="Helical" evidence="1">
    <location>
        <begin position="75"/>
        <end position="97"/>
    </location>
</feature>
<keyword evidence="1" id="KW-0812">Transmembrane</keyword>
<accession>A0A498DJC3</accession>
<evidence type="ECO:0000256" key="1">
    <source>
        <dbReference type="SAM" id="Phobius"/>
    </source>
</evidence>
<keyword evidence="3" id="KW-1185">Reference proteome</keyword>
<dbReference type="AlphaFoldDB" id="A0A498DJC3"/>
<feature type="transmembrane region" description="Helical" evidence="1">
    <location>
        <begin position="214"/>
        <end position="234"/>
    </location>
</feature>
<dbReference type="OrthoDB" id="1751619at2"/>
<keyword evidence="1" id="KW-1133">Transmembrane helix</keyword>
<organism evidence="2 3">
    <name type="scientific">Oceanobacillus piezotolerans</name>
    <dbReference type="NCBI Taxonomy" id="2448030"/>
    <lineage>
        <taxon>Bacteria</taxon>
        <taxon>Bacillati</taxon>
        <taxon>Bacillota</taxon>
        <taxon>Bacilli</taxon>
        <taxon>Bacillales</taxon>
        <taxon>Bacillaceae</taxon>
        <taxon>Oceanobacillus</taxon>
    </lineage>
</organism>
<proteinExistence type="predicted"/>
<evidence type="ECO:0000313" key="3">
    <source>
        <dbReference type="Proteomes" id="UP000270219"/>
    </source>
</evidence>
<dbReference type="Proteomes" id="UP000270219">
    <property type="component" value="Unassembled WGS sequence"/>
</dbReference>
<feature type="transmembrane region" description="Helical" evidence="1">
    <location>
        <begin position="249"/>
        <end position="271"/>
    </location>
</feature>
<dbReference type="RefSeq" id="WP_121524375.1">
    <property type="nucleotide sequence ID" value="NZ_RCHR01000006.1"/>
</dbReference>
<protein>
    <submittedName>
        <fullName evidence="2">Uncharacterized protein</fullName>
    </submittedName>
</protein>
<gene>
    <name evidence="2" type="ORF">D8M04_15745</name>
</gene>
<feature type="transmembrane region" description="Helical" evidence="1">
    <location>
        <begin position="186"/>
        <end position="205"/>
    </location>
</feature>